<gene>
    <name evidence="1" type="ORF">EL26_20775</name>
</gene>
<dbReference type="Proteomes" id="UP000027931">
    <property type="component" value="Unassembled WGS sequence"/>
</dbReference>
<evidence type="ECO:0000313" key="1">
    <source>
        <dbReference type="EMBL" id="KEO81509.1"/>
    </source>
</evidence>
<proteinExistence type="predicted"/>
<evidence type="ECO:0000313" key="2">
    <source>
        <dbReference type="Proteomes" id="UP000027931"/>
    </source>
</evidence>
<reference evidence="1 2" key="1">
    <citation type="journal article" date="2013" name="Int. J. Syst. Evol. Microbiol.">
        <title>Tumebacillus flagellatus sp. nov., an alpha-amylase/pullulanase-producing bacterium isolated from cassava wastewater.</title>
        <authorList>
            <person name="Wang Q."/>
            <person name="Xie N."/>
            <person name="Qin Y."/>
            <person name="Shen N."/>
            <person name="Zhu J."/>
            <person name="Mi H."/>
            <person name="Huang R."/>
        </authorList>
    </citation>
    <scope>NUCLEOTIDE SEQUENCE [LARGE SCALE GENOMIC DNA]</scope>
    <source>
        <strain evidence="1 2">GST4</strain>
    </source>
</reference>
<organism evidence="1 2">
    <name type="scientific">Tumebacillus flagellatus</name>
    <dbReference type="NCBI Taxonomy" id="1157490"/>
    <lineage>
        <taxon>Bacteria</taxon>
        <taxon>Bacillati</taxon>
        <taxon>Bacillota</taxon>
        <taxon>Bacilli</taxon>
        <taxon>Bacillales</taxon>
        <taxon>Alicyclobacillaceae</taxon>
        <taxon>Tumebacillus</taxon>
    </lineage>
</organism>
<accession>A0A074LK84</accession>
<protein>
    <submittedName>
        <fullName evidence="1">Uncharacterized protein</fullName>
    </submittedName>
</protein>
<keyword evidence="2" id="KW-1185">Reference proteome</keyword>
<dbReference type="AlphaFoldDB" id="A0A074LK84"/>
<comment type="caution">
    <text evidence="1">The sequence shown here is derived from an EMBL/GenBank/DDBJ whole genome shotgun (WGS) entry which is preliminary data.</text>
</comment>
<dbReference type="EMBL" id="JMIR01000037">
    <property type="protein sequence ID" value="KEO81509.1"/>
    <property type="molecule type" value="Genomic_DNA"/>
</dbReference>
<dbReference type="RefSeq" id="WP_038093140.1">
    <property type="nucleotide sequence ID" value="NZ_JMIR01000037.1"/>
</dbReference>
<name>A0A074LK84_9BACL</name>
<sequence>MNALNIAIKYLISEQEANRLIACAGGKEDVVHVAGHVIAYGVPFSEVETAILQKKSPLDPLVKRAAYKTETSI</sequence>
<dbReference type="STRING" id="1157490.EL26_20775"/>